<evidence type="ECO:0000256" key="1">
    <source>
        <dbReference type="SAM" id="SignalP"/>
    </source>
</evidence>
<dbReference type="AlphaFoldDB" id="D2KCI4"/>
<organism evidence="2">
    <name type="scientific">Busycotypus canaliculatus</name>
    <name type="common">Channeled whelk</name>
    <name type="synonym">Busycon canaliculatum</name>
    <dbReference type="NCBI Taxonomy" id="57622"/>
    <lineage>
        <taxon>Eukaryota</taxon>
        <taxon>Metazoa</taxon>
        <taxon>Spiralia</taxon>
        <taxon>Lophotrochozoa</taxon>
        <taxon>Mollusca</taxon>
        <taxon>Gastropoda</taxon>
        <taxon>Caenogastropoda</taxon>
        <taxon>Neogastropoda</taxon>
        <taxon>Buccinoidea</taxon>
        <taxon>Melongenidae</taxon>
        <taxon>Busycotypus</taxon>
    </lineage>
</organism>
<feature type="signal peptide" evidence="1">
    <location>
        <begin position="1"/>
        <end position="18"/>
    </location>
</feature>
<name>D2KCI4_BUSCA</name>
<protein>
    <submittedName>
        <fullName evidence="2">Capsule protein 3</fullName>
    </submittedName>
</protein>
<reference evidence="2" key="1">
    <citation type="submission" date="2009-11" db="EMBL/GenBank/DDBJ databases">
        <title>Protein variants from an egg capsule with nonentropic elasticity.</title>
        <authorList>
            <person name="Wasko S.S."/>
            <person name="Waite H."/>
        </authorList>
    </citation>
    <scope>NUCLEOTIDE SEQUENCE</scope>
</reference>
<keyword evidence="1" id="KW-0732">Signal</keyword>
<proteinExistence type="evidence at transcript level"/>
<evidence type="ECO:0000313" key="2">
    <source>
        <dbReference type="EMBL" id="ADA60236.1"/>
    </source>
</evidence>
<feature type="chain" id="PRO_5003033294" evidence="1">
    <location>
        <begin position="19"/>
        <end position="479"/>
    </location>
</feature>
<accession>D2KCI4</accession>
<sequence length="479" mass="53940">MKLCVVLALVLLTREALGLFQGFNFGKKDGPFNLLHKHLDILGSGVDSALHLAAFMTDQHREFSKSLDNVWKNQDKIVEDVSTAESIASRVLQGTKDILNKQTQIFKGQSSIQQLINNEHRVTREQVADLQKNLQNNIDQMGNNQKSILIKIAQGRSKAGNFFEQFLKVKAQTDNQVRVLLKTVLSSQAANAKGQSRILEVVFSLRKDVADRLSALSQSQGTVLKRLASSQKNVENSIDKVIKQQAVIANAVVVSQNAELADLEELKSEQGKTQVRVKESTSAILGDISDIRNNEAGTQHILHKCKGSNCDPTKTINLIKHILKQVEEIEMEHKEHIHEILAAESKTFSEVGELEQNVLEVFSSNAAGTIHTLEDVENRLTDFLEQNEGIIGDFGREVHTLEQIQESIEHELKKLLHKLKDLHFPKGGKKKSDGFGKKFDFGKKDFDFDKKDFVKKDFSFHKKDSDFGKKSFDFPRFKF</sequence>
<dbReference type="EMBL" id="GU205812">
    <property type="protein sequence ID" value="ADA60236.1"/>
    <property type="molecule type" value="mRNA"/>
</dbReference>